<protein>
    <submittedName>
        <fullName evidence="1">Uncharacterized protein</fullName>
    </submittedName>
</protein>
<comment type="caution">
    <text evidence="1">The sequence shown here is derived from an EMBL/GenBank/DDBJ whole genome shotgun (WGS) entry which is preliminary data.</text>
</comment>
<sequence length="145" mass="16504">MARFIDQIEDYIKQLQSTGLDDAPIFFNDFQTMTVGGLLADMLKFYPSSAHSSQVLSDKEELKLAENFTKLITLLESKRPKGNEPVVSKELNKAINLFFEQVDSVFSKLYDRDGSKLMFDPVYFKDSYVRGLMATGVLEALKKDK</sequence>
<evidence type="ECO:0000313" key="2">
    <source>
        <dbReference type="Proteomes" id="UP000177583"/>
    </source>
</evidence>
<dbReference type="EMBL" id="MFNF01000027">
    <property type="protein sequence ID" value="OGH01868.1"/>
    <property type="molecule type" value="Genomic_DNA"/>
</dbReference>
<proteinExistence type="predicted"/>
<reference evidence="1 2" key="1">
    <citation type="journal article" date="2016" name="Nat. Commun.">
        <title>Thousands of microbial genomes shed light on interconnected biogeochemical processes in an aquifer system.</title>
        <authorList>
            <person name="Anantharaman K."/>
            <person name="Brown C.T."/>
            <person name="Hug L.A."/>
            <person name="Sharon I."/>
            <person name="Castelle C.J."/>
            <person name="Probst A.J."/>
            <person name="Thomas B.C."/>
            <person name="Singh A."/>
            <person name="Wilkins M.J."/>
            <person name="Karaoz U."/>
            <person name="Brodie E.L."/>
            <person name="Williams K.H."/>
            <person name="Hubbard S.S."/>
            <person name="Banfield J.F."/>
        </authorList>
    </citation>
    <scope>NUCLEOTIDE SEQUENCE [LARGE SCALE GENOMIC DNA]</scope>
</reference>
<organism evidence="1 2">
    <name type="scientific">Candidatus Lambdaproteobacteria bacterium RIFOXYD2_FULL_56_26</name>
    <dbReference type="NCBI Taxonomy" id="1817773"/>
    <lineage>
        <taxon>Bacteria</taxon>
        <taxon>Pseudomonadati</taxon>
        <taxon>Pseudomonadota</taxon>
        <taxon>Candidatus Lambdaproteobacteria</taxon>
    </lineage>
</organism>
<accession>A0A1F6GUU1</accession>
<dbReference type="AlphaFoldDB" id="A0A1F6GUU1"/>
<dbReference type="Proteomes" id="UP000177583">
    <property type="component" value="Unassembled WGS sequence"/>
</dbReference>
<gene>
    <name evidence="1" type="ORF">A2557_04615</name>
</gene>
<evidence type="ECO:0000313" key="1">
    <source>
        <dbReference type="EMBL" id="OGH01868.1"/>
    </source>
</evidence>
<name>A0A1F6GUU1_9PROT</name>